<organism evidence="2 3">
    <name type="scientific">Gigaspora margarita</name>
    <dbReference type="NCBI Taxonomy" id="4874"/>
    <lineage>
        <taxon>Eukaryota</taxon>
        <taxon>Fungi</taxon>
        <taxon>Fungi incertae sedis</taxon>
        <taxon>Mucoromycota</taxon>
        <taxon>Glomeromycotina</taxon>
        <taxon>Glomeromycetes</taxon>
        <taxon>Diversisporales</taxon>
        <taxon>Gigasporaceae</taxon>
        <taxon>Gigaspora</taxon>
    </lineage>
</organism>
<dbReference type="AlphaFoldDB" id="A0A8H4AT58"/>
<dbReference type="EMBL" id="WTPW01000252">
    <property type="protein sequence ID" value="KAF0530115.1"/>
    <property type="molecule type" value="Genomic_DNA"/>
</dbReference>
<protein>
    <submittedName>
        <fullName evidence="2">Uncharacterized protein</fullName>
    </submittedName>
</protein>
<evidence type="ECO:0000256" key="1">
    <source>
        <dbReference type="SAM" id="Coils"/>
    </source>
</evidence>
<sequence>MYLKQYDSQILPHDEQFDNSSIDGVDGVDLIFDNSTTLSHAEFRHKCTFDQRKNEELPGLYGFLICVQKNSNNKVASCYKILIHKVFFTQIRNIAYLNQQLNKIKILYEDITKNHDKGKLKLLAKEKIKFADHSNSILLNDIHKINHATQQSFEDFNTRNPFIHDPDISIDCSPCLNLTLEDNFSEKTKSSINKILQSWIVAWKKDEILNEKDYTQLFIISPLNKLLRGLLSYVTLHEMQKPFFESSINNDREISDNQIFDQFSLENRQSSDLKKSEGKMKISKKLCELFDGIKLGRIHALGSMIHLMCMVRKFIAQIKKIEEEVQKLNNECSDDSLEGFVNLGDFLSNNILITPSTPR</sequence>
<comment type="caution">
    <text evidence="2">The sequence shown here is derived from an EMBL/GenBank/DDBJ whole genome shotgun (WGS) entry which is preliminary data.</text>
</comment>
<gene>
    <name evidence="2" type="ORF">F8M41_012357</name>
</gene>
<keyword evidence="3" id="KW-1185">Reference proteome</keyword>
<dbReference type="Proteomes" id="UP000439903">
    <property type="component" value="Unassembled WGS sequence"/>
</dbReference>
<accession>A0A8H4AT58</accession>
<evidence type="ECO:0000313" key="2">
    <source>
        <dbReference type="EMBL" id="KAF0530115.1"/>
    </source>
</evidence>
<dbReference type="OrthoDB" id="2434816at2759"/>
<feature type="coiled-coil region" evidence="1">
    <location>
        <begin position="311"/>
        <end position="338"/>
    </location>
</feature>
<proteinExistence type="predicted"/>
<reference evidence="2 3" key="1">
    <citation type="journal article" date="2019" name="Environ. Microbiol.">
        <title>At the nexus of three kingdoms: the genome of the mycorrhizal fungus Gigaspora margarita provides insights into plant, endobacterial and fungal interactions.</title>
        <authorList>
            <person name="Venice F."/>
            <person name="Ghignone S."/>
            <person name="Salvioli di Fossalunga A."/>
            <person name="Amselem J."/>
            <person name="Novero M."/>
            <person name="Xianan X."/>
            <person name="Sedzielewska Toro K."/>
            <person name="Morin E."/>
            <person name="Lipzen A."/>
            <person name="Grigoriev I.V."/>
            <person name="Henrissat B."/>
            <person name="Martin F.M."/>
            <person name="Bonfante P."/>
        </authorList>
    </citation>
    <scope>NUCLEOTIDE SEQUENCE [LARGE SCALE GENOMIC DNA]</scope>
    <source>
        <strain evidence="2 3">BEG34</strain>
    </source>
</reference>
<name>A0A8H4AT58_GIGMA</name>
<keyword evidence="1" id="KW-0175">Coiled coil</keyword>
<evidence type="ECO:0000313" key="3">
    <source>
        <dbReference type="Proteomes" id="UP000439903"/>
    </source>
</evidence>